<comment type="caution">
    <text evidence="6">The sequence shown here is derived from an EMBL/GenBank/DDBJ whole genome shotgun (WGS) entry which is preliminary data.</text>
</comment>
<accession>A0A2M7RBF6</accession>
<comment type="subcellular location">
    <subcellularLocation>
        <location evidence="4">Encapsulin nanocompartment</location>
    </subcellularLocation>
</comment>
<keyword evidence="3" id="KW-0408">Iron</keyword>
<dbReference type="Gene3D" id="6.10.140.1960">
    <property type="match status" value="1"/>
</dbReference>
<dbReference type="SUPFAM" id="SSF47240">
    <property type="entry name" value="Ferritin-like"/>
    <property type="match status" value="1"/>
</dbReference>
<evidence type="ECO:0000256" key="4">
    <source>
        <dbReference type="ARBA" id="ARBA00033738"/>
    </source>
</evidence>
<dbReference type="Proteomes" id="UP000228689">
    <property type="component" value="Unassembled WGS sequence"/>
</dbReference>
<protein>
    <submittedName>
        <fullName evidence="6">Ferritin</fullName>
    </submittedName>
</protein>
<dbReference type="InterPro" id="IPR009078">
    <property type="entry name" value="Ferritin-like_SF"/>
</dbReference>
<dbReference type="EMBL" id="PFMC01000081">
    <property type="protein sequence ID" value="PIY93911.1"/>
    <property type="molecule type" value="Genomic_DNA"/>
</dbReference>
<name>A0A2M7RBF6_9BACT</name>
<keyword evidence="2" id="KW-0479">Metal-binding</keyword>
<proteinExistence type="predicted"/>
<dbReference type="GO" id="GO:0046872">
    <property type="term" value="F:metal ion binding"/>
    <property type="evidence" value="ECO:0007669"/>
    <property type="project" value="UniProtKB-KW"/>
</dbReference>
<dbReference type="Pfam" id="PF22277">
    <property type="entry name" value="EncFtn-like"/>
    <property type="match status" value="1"/>
</dbReference>
<organism evidence="6 7">
    <name type="scientific">Candidatus Komeilibacteria bacterium CG_4_10_14_0_8_um_filter_37_78</name>
    <dbReference type="NCBI Taxonomy" id="1974471"/>
    <lineage>
        <taxon>Bacteria</taxon>
        <taxon>Candidatus Komeiliibacteriota</taxon>
    </lineage>
</organism>
<evidence type="ECO:0000256" key="5">
    <source>
        <dbReference type="ARBA" id="ARBA00033787"/>
    </source>
</evidence>
<dbReference type="GO" id="GO:0006879">
    <property type="term" value="P:intracellular iron ion homeostasis"/>
    <property type="evidence" value="ECO:0007669"/>
    <property type="project" value="UniProtKB-KW"/>
</dbReference>
<reference evidence="7" key="1">
    <citation type="submission" date="2017-09" db="EMBL/GenBank/DDBJ databases">
        <title>Depth-based differentiation of microbial function through sediment-hosted aquifers and enrichment of novel symbionts in the deep terrestrial subsurface.</title>
        <authorList>
            <person name="Probst A.J."/>
            <person name="Ladd B."/>
            <person name="Jarett J.K."/>
            <person name="Geller-Mcgrath D.E."/>
            <person name="Sieber C.M.K."/>
            <person name="Emerson J.B."/>
            <person name="Anantharaman K."/>
            <person name="Thomas B.C."/>
            <person name="Malmstrom R."/>
            <person name="Stieglmeier M."/>
            <person name="Klingl A."/>
            <person name="Woyke T."/>
            <person name="Ryan C.M."/>
            <person name="Banfield J.F."/>
        </authorList>
    </citation>
    <scope>NUCLEOTIDE SEQUENCE [LARGE SCALE GENOMIC DNA]</scope>
</reference>
<dbReference type="AlphaFoldDB" id="A0A2M7RBF6"/>
<gene>
    <name evidence="6" type="ORF">COY67_03480</name>
</gene>
<evidence type="ECO:0000256" key="3">
    <source>
        <dbReference type="ARBA" id="ARBA00023004"/>
    </source>
</evidence>
<sequence length="85" mass="10213">MAYDVPVDKLPQDVHDRNKAIESLREELNAIDFYDQRMHVVVDEELKKIIAHNRDEEKEHAAMLIKWLRKNDPVFDKEFDEHDQV</sequence>
<dbReference type="GO" id="GO:0140737">
    <property type="term" value="C:encapsulin nanocompartment"/>
    <property type="evidence" value="ECO:0007669"/>
    <property type="project" value="UniProtKB-SubCell"/>
</dbReference>
<keyword evidence="5" id="KW-1284">Encapsulin nanocompartment</keyword>
<evidence type="ECO:0000313" key="7">
    <source>
        <dbReference type="Proteomes" id="UP000228689"/>
    </source>
</evidence>
<evidence type="ECO:0000256" key="2">
    <source>
        <dbReference type="ARBA" id="ARBA00022723"/>
    </source>
</evidence>
<evidence type="ECO:0000313" key="6">
    <source>
        <dbReference type="EMBL" id="PIY93911.1"/>
    </source>
</evidence>
<evidence type="ECO:0000256" key="1">
    <source>
        <dbReference type="ARBA" id="ARBA00022434"/>
    </source>
</evidence>
<keyword evidence="1" id="KW-0409">Iron storage</keyword>
<dbReference type="InterPro" id="IPR054581">
    <property type="entry name" value="EncFtn-like"/>
</dbReference>